<evidence type="ECO:0000313" key="1">
    <source>
        <dbReference type="EMBL" id="JAH07004.1"/>
    </source>
</evidence>
<protein>
    <submittedName>
        <fullName evidence="1">Uncharacterized protein</fullName>
    </submittedName>
</protein>
<dbReference type="AlphaFoldDB" id="A0A0E9PR68"/>
<accession>A0A0E9PR68</accession>
<dbReference type="EMBL" id="GBXM01101573">
    <property type="protein sequence ID" value="JAH07004.1"/>
    <property type="molecule type" value="Transcribed_RNA"/>
</dbReference>
<proteinExistence type="predicted"/>
<organism evidence="1">
    <name type="scientific">Anguilla anguilla</name>
    <name type="common">European freshwater eel</name>
    <name type="synonym">Muraena anguilla</name>
    <dbReference type="NCBI Taxonomy" id="7936"/>
    <lineage>
        <taxon>Eukaryota</taxon>
        <taxon>Metazoa</taxon>
        <taxon>Chordata</taxon>
        <taxon>Craniata</taxon>
        <taxon>Vertebrata</taxon>
        <taxon>Euteleostomi</taxon>
        <taxon>Actinopterygii</taxon>
        <taxon>Neopterygii</taxon>
        <taxon>Teleostei</taxon>
        <taxon>Anguilliformes</taxon>
        <taxon>Anguillidae</taxon>
        <taxon>Anguilla</taxon>
    </lineage>
</organism>
<reference evidence="1" key="1">
    <citation type="submission" date="2014-11" db="EMBL/GenBank/DDBJ databases">
        <authorList>
            <person name="Amaro Gonzalez C."/>
        </authorList>
    </citation>
    <scope>NUCLEOTIDE SEQUENCE</scope>
</reference>
<sequence>MWITHYRFIPDTPKSQRSFRCGIVSNIKVF</sequence>
<name>A0A0E9PR68_ANGAN</name>
<reference evidence="1" key="2">
    <citation type="journal article" date="2015" name="Fish Shellfish Immunol.">
        <title>Early steps in the European eel (Anguilla anguilla)-Vibrio vulnificus interaction in the gills: Role of the RtxA13 toxin.</title>
        <authorList>
            <person name="Callol A."/>
            <person name="Pajuelo D."/>
            <person name="Ebbesson L."/>
            <person name="Teles M."/>
            <person name="MacKenzie S."/>
            <person name="Amaro C."/>
        </authorList>
    </citation>
    <scope>NUCLEOTIDE SEQUENCE</scope>
</reference>